<organism evidence="3 4">
    <name type="scientific">Leminorella richardii</name>
    <dbReference type="NCBI Taxonomy" id="158841"/>
    <lineage>
        <taxon>Bacteria</taxon>
        <taxon>Pseudomonadati</taxon>
        <taxon>Pseudomonadota</taxon>
        <taxon>Gammaproteobacteria</taxon>
        <taxon>Enterobacterales</taxon>
        <taxon>Budviciaceae</taxon>
        <taxon>Leminorella</taxon>
    </lineage>
</organism>
<reference evidence="3 4" key="1">
    <citation type="submission" date="2018-06" db="EMBL/GenBank/DDBJ databases">
        <authorList>
            <consortium name="Pathogen Informatics"/>
            <person name="Doyle S."/>
        </authorList>
    </citation>
    <scope>NUCLEOTIDE SEQUENCE [LARGE SCALE GENOMIC DNA]</scope>
    <source>
        <strain evidence="3 4">NCTC12151</strain>
    </source>
</reference>
<gene>
    <name evidence="3" type="primary">lpp_1</name>
    <name evidence="3" type="ORF">NCTC12151_01197</name>
</gene>
<dbReference type="AlphaFoldDB" id="A0A2X4UFA3"/>
<dbReference type="PROSITE" id="PS51257">
    <property type="entry name" value="PROKAR_LIPOPROTEIN"/>
    <property type="match status" value="1"/>
</dbReference>
<dbReference type="SUPFAM" id="SSF58042">
    <property type="entry name" value="Outer membrane lipoprotein"/>
    <property type="match status" value="1"/>
</dbReference>
<evidence type="ECO:0000256" key="1">
    <source>
        <dbReference type="SAM" id="Coils"/>
    </source>
</evidence>
<evidence type="ECO:0000256" key="2">
    <source>
        <dbReference type="SAM" id="SignalP"/>
    </source>
</evidence>
<dbReference type="KEGG" id="lri:NCTC12151_01197"/>
<dbReference type="Gene3D" id="1.20.5.190">
    <property type="match status" value="1"/>
</dbReference>
<evidence type="ECO:0000313" key="3">
    <source>
        <dbReference type="EMBL" id="SQI38556.1"/>
    </source>
</evidence>
<keyword evidence="2" id="KW-0732">Signal</keyword>
<keyword evidence="3" id="KW-0449">Lipoprotein</keyword>
<feature type="chain" id="PRO_5015845791" evidence="2">
    <location>
        <begin position="25"/>
        <end position="76"/>
    </location>
</feature>
<dbReference type="Proteomes" id="UP000249005">
    <property type="component" value="Chromosome 1"/>
</dbReference>
<feature type="coiled-coil region" evidence="1">
    <location>
        <begin position="19"/>
        <end position="53"/>
    </location>
</feature>
<accession>A0A2X4UFA3</accession>
<protein>
    <submittedName>
        <fullName evidence="3">Murein-lipoprotein</fullName>
    </submittedName>
</protein>
<dbReference type="EMBL" id="LS483470">
    <property type="protein sequence ID" value="SQI38556.1"/>
    <property type="molecule type" value="Genomic_DNA"/>
</dbReference>
<dbReference type="RefSeq" id="WP_111739742.1">
    <property type="nucleotide sequence ID" value="NZ_LR698987.1"/>
</dbReference>
<keyword evidence="1" id="KW-0175">Coiled coil</keyword>
<proteinExistence type="predicted"/>
<sequence length="76" mass="8733">MKHVRFASGTVIIACMLLSSCANSDNQQLNERIDRLQQEVNAMRLEVQSIKLTAEKANGRLDYINTWQNPIYRPLL</sequence>
<keyword evidence="4" id="KW-1185">Reference proteome</keyword>
<evidence type="ECO:0000313" key="4">
    <source>
        <dbReference type="Proteomes" id="UP000249005"/>
    </source>
</evidence>
<dbReference type="GO" id="GO:0019867">
    <property type="term" value="C:outer membrane"/>
    <property type="evidence" value="ECO:0007669"/>
    <property type="project" value="InterPro"/>
</dbReference>
<feature type="signal peptide" evidence="2">
    <location>
        <begin position="1"/>
        <end position="24"/>
    </location>
</feature>
<name>A0A2X4UFA3_9GAMM</name>